<accession>A0ACC2LVH6</accession>
<evidence type="ECO:0000313" key="2">
    <source>
        <dbReference type="Proteomes" id="UP001234297"/>
    </source>
</evidence>
<protein>
    <submittedName>
        <fullName evidence="1">Uncharacterized protein</fullName>
    </submittedName>
</protein>
<evidence type="ECO:0000313" key="1">
    <source>
        <dbReference type="EMBL" id="KAJ8637086.1"/>
    </source>
</evidence>
<gene>
    <name evidence="1" type="ORF">MRB53_011353</name>
</gene>
<proteinExistence type="predicted"/>
<dbReference type="EMBL" id="CM056811">
    <property type="protein sequence ID" value="KAJ8637086.1"/>
    <property type="molecule type" value="Genomic_DNA"/>
</dbReference>
<keyword evidence="2" id="KW-1185">Reference proteome</keyword>
<sequence length="253" mass="27824">MSVDIKLLRQEELAISTFNEWPNHLEDTSPNVDHSFDGPKFSPENHDDELQHIGPSIDSAPPVANNIPSSELDEGPSVVATATPLAATKTSTTAVDTWHNDSLNSTTTVDDAHGVLHLAWLLMGNMGLSNRIPRITSKAAKQRRRAKKGLPKEQNCHPAEQIVGFGGPPAAQTGHAWFMWAPVRTVQTIISMDHMQTEGESPFLCLFPAPEETENRPSSPVKATSPGPPLFSEMGKTVRNHYRLLLRVRQSFQ</sequence>
<reference evidence="1 2" key="1">
    <citation type="journal article" date="2022" name="Hortic Res">
        <title>A haplotype resolved chromosomal level avocado genome allows analysis of novel avocado genes.</title>
        <authorList>
            <person name="Nath O."/>
            <person name="Fletcher S.J."/>
            <person name="Hayward A."/>
            <person name="Shaw L.M."/>
            <person name="Masouleh A.K."/>
            <person name="Furtado A."/>
            <person name="Henry R.J."/>
            <person name="Mitter N."/>
        </authorList>
    </citation>
    <scope>NUCLEOTIDE SEQUENCE [LARGE SCALE GENOMIC DNA]</scope>
    <source>
        <strain evidence="2">cv. Hass</strain>
    </source>
</reference>
<comment type="caution">
    <text evidence="1">The sequence shown here is derived from an EMBL/GenBank/DDBJ whole genome shotgun (WGS) entry which is preliminary data.</text>
</comment>
<name>A0ACC2LVH6_PERAE</name>
<dbReference type="Proteomes" id="UP001234297">
    <property type="component" value="Chromosome 3"/>
</dbReference>
<organism evidence="1 2">
    <name type="scientific">Persea americana</name>
    <name type="common">Avocado</name>
    <dbReference type="NCBI Taxonomy" id="3435"/>
    <lineage>
        <taxon>Eukaryota</taxon>
        <taxon>Viridiplantae</taxon>
        <taxon>Streptophyta</taxon>
        <taxon>Embryophyta</taxon>
        <taxon>Tracheophyta</taxon>
        <taxon>Spermatophyta</taxon>
        <taxon>Magnoliopsida</taxon>
        <taxon>Magnoliidae</taxon>
        <taxon>Laurales</taxon>
        <taxon>Lauraceae</taxon>
        <taxon>Persea</taxon>
    </lineage>
</organism>